<dbReference type="OrthoDB" id="3017938at2759"/>
<reference evidence="3" key="2">
    <citation type="submission" date="2015-01" db="EMBL/GenBank/DDBJ databases">
        <title>Evolutionary Origins and Diversification of the Mycorrhizal Mutualists.</title>
        <authorList>
            <consortium name="DOE Joint Genome Institute"/>
            <consortium name="Mycorrhizal Genomics Consortium"/>
            <person name="Kohler A."/>
            <person name="Kuo A."/>
            <person name="Nagy L.G."/>
            <person name="Floudas D."/>
            <person name="Copeland A."/>
            <person name="Barry K.W."/>
            <person name="Cichocki N."/>
            <person name="Veneault-Fourrey C."/>
            <person name="LaButti K."/>
            <person name="Lindquist E.A."/>
            <person name="Lipzen A."/>
            <person name="Lundell T."/>
            <person name="Morin E."/>
            <person name="Murat C."/>
            <person name="Riley R."/>
            <person name="Ohm R."/>
            <person name="Sun H."/>
            <person name="Tunlid A."/>
            <person name="Henrissat B."/>
            <person name="Grigoriev I.V."/>
            <person name="Hibbett D.S."/>
            <person name="Martin F."/>
        </authorList>
    </citation>
    <scope>NUCLEOTIDE SEQUENCE [LARGE SCALE GENOMIC DNA]</scope>
    <source>
        <strain evidence="3">h7</strain>
    </source>
</reference>
<feature type="region of interest" description="Disordered" evidence="1">
    <location>
        <begin position="272"/>
        <end position="330"/>
    </location>
</feature>
<gene>
    <name evidence="2" type="ORF">M413DRAFT_281950</name>
</gene>
<dbReference type="Proteomes" id="UP000053424">
    <property type="component" value="Unassembled WGS sequence"/>
</dbReference>
<feature type="region of interest" description="Disordered" evidence="1">
    <location>
        <begin position="98"/>
        <end position="185"/>
    </location>
</feature>
<evidence type="ECO:0000256" key="1">
    <source>
        <dbReference type="SAM" id="MobiDB-lite"/>
    </source>
</evidence>
<keyword evidence="3" id="KW-1185">Reference proteome</keyword>
<reference evidence="2 3" key="1">
    <citation type="submission" date="2014-04" db="EMBL/GenBank/DDBJ databases">
        <authorList>
            <consortium name="DOE Joint Genome Institute"/>
            <person name="Kuo A."/>
            <person name="Gay G."/>
            <person name="Dore J."/>
            <person name="Kohler A."/>
            <person name="Nagy L.G."/>
            <person name="Floudas D."/>
            <person name="Copeland A."/>
            <person name="Barry K.W."/>
            <person name="Cichocki N."/>
            <person name="Veneault-Fourrey C."/>
            <person name="LaButti K."/>
            <person name="Lindquist E.A."/>
            <person name="Lipzen A."/>
            <person name="Lundell T."/>
            <person name="Morin E."/>
            <person name="Murat C."/>
            <person name="Sun H."/>
            <person name="Tunlid A."/>
            <person name="Henrissat B."/>
            <person name="Grigoriev I.V."/>
            <person name="Hibbett D.S."/>
            <person name="Martin F."/>
            <person name="Nordberg H.P."/>
            <person name="Cantor M.N."/>
            <person name="Hua S.X."/>
        </authorList>
    </citation>
    <scope>NUCLEOTIDE SEQUENCE [LARGE SCALE GENOMIC DNA]</scope>
    <source>
        <strain evidence="3">h7</strain>
    </source>
</reference>
<feature type="compositionally biased region" description="Polar residues" evidence="1">
    <location>
        <begin position="98"/>
        <end position="123"/>
    </location>
</feature>
<dbReference type="HOGENOM" id="CLU_842138_0_0_1"/>
<feature type="compositionally biased region" description="Polar residues" evidence="1">
    <location>
        <begin position="164"/>
        <end position="183"/>
    </location>
</feature>
<evidence type="ECO:0000313" key="2">
    <source>
        <dbReference type="EMBL" id="KIM36895.1"/>
    </source>
</evidence>
<protein>
    <submittedName>
        <fullName evidence="2">Uncharacterized protein</fullName>
    </submittedName>
</protein>
<feature type="compositionally biased region" description="Polar residues" evidence="1">
    <location>
        <begin position="33"/>
        <end position="45"/>
    </location>
</feature>
<name>A0A0C3BJI5_HEBCY</name>
<dbReference type="AlphaFoldDB" id="A0A0C3BJI5"/>
<sequence>MNPSHSVDPTLNSNQPTTTPLTNNLYPPPPPLESQTLASSSNVTEISESNALHRCELMEKGLTEIRTALGALKMTCATLEMHADRLGSEIAALKGVASTTPPLTPMDTQGGMSLNTPPTTPARQTRCLPHSEEDPHLFPQISVHRSPTMSRPSKGILGKRRSSTADLDQNNQTHSSSDLTNPKPNKRVRFADIEGIPTSHVRTPIHRLTRMDSDELMLPIPNNITFRRTGDTTTIASPPMLERATSCPLPSKRPAPMRFQDFNLPIKPLPARARQKTRWDPSTGRRIPIICPNPTPSTPVDTRLSGVAELQNQDDYERRLSDGLSNATLG</sequence>
<organism evidence="2 3">
    <name type="scientific">Hebeloma cylindrosporum</name>
    <dbReference type="NCBI Taxonomy" id="76867"/>
    <lineage>
        <taxon>Eukaryota</taxon>
        <taxon>Fungi</taxon>
        <taxon>Dikarya</taxon>
        <taxon>Basidiomycota</taxon>
        <taxon>Agaricomycotina</taxon>
        <taxon>Agaricomycetes</taxon>
        <taxon>Agaricomycetidae</taxon>
        <taxon>Agaricales</taxon>
        <taxon>Agaricineae</taxon>
        <taxon>Hymenogastraceae</taxon>
        <taxon>Hebeloma</taxon>
    </lineage>
</organism>
<feature type="region of interest" description="Disordered" evidence="1">
    <location>
        <begin position="1"/>
        <end position="45"/>
    </location>
</feature>
<accession>A0A0C3BJI5</accession>
<proteinExistence type="predicted"/>
<evidence type="ECO:0000313" key="3">
    <source>
        <dbReference type="Proteomes" id="UP000053424"/>
    </source>
</evidence>
<feature type="compositionally biased region" description="Low complexity" evidence="1">
    <location>
        <begin position="9"/>
        <end position="25"/>
    </location>
</feature>
<dbReference type="EMBL" id="KN831801">
    <property type="protein sequence ID" value="KIM36895.1"/>
    <property type="molecule type" value="Genomic_DNA"/>
</dbReference>